<evidence type="ECO:0000256" key="1">
    <source>
        <dbReference type="ARBA" id="ARBA00022737"/>
    </source>
</evidence>
<dbReference type="OrthoDB" id="340346at2759"/>
<gene>
    <name evidence="4" type="ORF">FVE85_7377</name>
</gene>
<feature type="compositionally biased region" description="Polar residues" evidence="3">
    <location>
        <begin position="736"/>
        <end position="746"/>
    </location>
</feature>
<dbReference type="InterPro" id="IPR000357">
    <property type="entry name" value="HEAT"/>
</dbReference>
<dbReference type="EMBL" id="VRMN01000001">
    <property type="protein sequence ID" value="KAA8499792.1"/>
    <property type="molecule type" value="Genomic_DNA"/>
</dbReference>
<evidence type="ECO:0000256" key="3">
    <source>
        <dbReference type="SAM" id="MobiDB-lite"/>
    </source>
</evidence>
<dbReference type="PANTHER" id="PTHR21467">
    <property type="entry name" value="PROTEIN PHOSPHATASE 4 REGULATORY SUBUNIT 4 PPP4R4"/>
    <property type="match status" value="1"/>
</dbReference>
<dbReference type="InterPro" id="IPR039918">
    <property type="entry name" value="PPP4R4"/>
</dbReference>
<protein>
    <submittedName>
        <fullName evidence="4">Serine/threonine-protein phosphatase 4 regulatory subunit 4</fullName>
    </submittedName>
</protein>
<dbReference type="PANTHER" id="PTHR21467:SF0">
    <property type="entry name" value="SERINE_THREONINE-PROTEIN PHOSPHATASE 4 REGULATORY SUBUNIT 4"/>
    <property type="match status" value="1"/>
</dbReference>
<dbReference type="InterPro" id="IPR011989">
    <property type="entry name" value="ARM-like"/>
</dbReference>
<dbReference type="InterPro" id="IPR021133">
    <property type="entry name" value="HEAT_type_2"/>
</dbReference>
<reference evidence="5" key="1">
    <citation type="journal article" date="2019" name="Nat. Commun.">
        <title>Expansion of phycobilisome linker gene families in mesophilic red algae.</title>
        <authorList>
            <person name="Lee J."/>
            <person name="Kim D."/>
            <person name="Bhattacharya D."/>
            <person name="Yoon H.S."/>
        </authorList>
    </citation>
    <scope>NUCLEOTIDE SEQUENCE [LARGE SCALE GENOMIC DNA]</scope>
    <source>
        <strain evidence="5">CCMP 1328</strain>
    </source>
</reference>
<evidence type="ECO:0000313" key="4">
    <source>
        <dbReference type="EMBL" id="KAA8499792.1"/>
    </source>
</evidence>
<feature type="compositionally biased region" description="Low complexity" evidence="3">
    <location>
        <begin position="685"/>
        <end position="709"/>
    </location>
</feature>
<organism evidence="4 5">
    <name type="scientific">Porphyridium purpureum</name>
    <name type="common">Red alga</name>
    <name type="synonym">Porphyridium cruentum</name>
    <dbReference type="NCBI Taxonomy" id="35688"/>
    <lineage>
        <taxon>Eukaryota</taxon>
        <taxon>Rhodophyta</taxon>
        <taxon>Bangiophyceae</taxon>
        <taxon>Porphyridiales</taxon>
        <taxon>Porphyridiaceae</taxon>
        <taxon>Porphyridium</taxon>
    </lineage>
</organism>
<dbReference type="OMA" id="PCCRERA"/>
<dbReference type="Pfam" id="PF02985">
    <property type="entry name" value="HEAT"/>
    <property type="match status" value="1"/>
</dbReference>
<dbReference type="PROSITE" id="PS50077">
    <property type="entry name" value="HEAT_REPEAT"/>
    <property type="match status" value="1"/>
</dbReference>
<keyword evidence="5" id="KW-1185">Reference proteome</keyword>
<feature type="repeat" description="HEAT" evidence="2">
    <location>
        <begin position="141"/>
        <end position="179"/>
    </location>
</feature>
<dbReference type="AlphaFoldDB" id="A0A5J4Z9P2"/>
<dbReference type="SUPFAM" id="SSF48371">
    <property type="entry name" value="ARM repeat"/>
    <property type="match status" value="1"/>
</dbReference>
<dbReference type="Gene3D" id="1.25.10.10">
    <property type="entry name" value="Leucine-rich Repeat Variant"/>
    <property type="match status" value="1"/>
</dbReference>
<evidence type="ECO:0000313" key="5">
    <source>
        <dbReference type="Proteomes" id="UP000324585"/>
    </source>
</evidence>
<dbReference type="Proteomes" id="UP000324585">
    <property type="component" value="Unassembled WGS sequence"/>
</dbReference>
<proteinExistence type="predicted"/>
<comment type="caution">
    <text evidence="4">The sequence shown here is derived from an EMBL/GenBank/DDBJ whole genome shotgun (WGS) entry which is preliminary data.</text>
</comment>
<keyword evidence="1" id="KW-0677">Repeat</keyword>
<dbReference type="InterPro" id="IPR016024">
    <property type="entry name" value="ARM-type_fold"/>
</dbReference>
<name>A0A5J4Z9P2_PORPP</name>
<evidence type="ECO:0000256" key="2">
    <source>
        <dbReference type="PROSITE-ProRule" id="PRU00103"/>
    </source>
</evidence>
<feature type="region of interest" description="Disordered" evidence="3">
    <location>
        <begin position="685"/>
        <end position="786"/>
    </location>
</feature>
<accession>A0A5J4Z9P2</accession>
<sequence>MDPGQLAGDDDGQEIVLLSDDILTSVPNATQVLEDGPDLHRIAVLYQFPQFLEHCPGETLNTMVPRICKFAPSWPENALFAGAEALFFLVDVKLPLELANDIVSVALVVVKQSTGRVFDVWGEILAIMVPQVSKQHVLDQIIPAIRACASAEHAESRMLAARVMGALAESLTGDELVSHGHVEAILRLCQDSESSVRAMAVQSLADLGSKFPVTVMEAQVWPQLQKMLSDSSGRVQAMSIKTFAITAEAHKGERNEIKTYSDTLIPLFIQECKKATELALKDLRTVDDDTFLMLEMFAEAFAHFLVALGPMLIDTERWLTAMNTVRRLITCNGPTVRHWCAFNLPAVSLVCLELRKPDRLKGVLPALASDSDIDTRVTLAGGIHEVTRNLRTTQLRPELCQTIITLLADQIPLVRAKVLENFALILELLVENETEKYGAARELAGVFQQLNLLAQESWRAQMLLAEQLGASAQNVPTDFHVEFVAPILFQMARESTYLVRKASMVAMAKSLRYVSDVRRRDHIVKHFFSEWANGKVYWTRLAFLDGCNSAYETFSHTLFAEIFAAQVFRLADDPVPNVRLGLITSLTNMLPGIFSHPGLKPTIDKLCNDSDIQVREESEKLRNALRTPPVLSAEETAKQEKMVADEKAFFLVKKKKTKAGASGAGVTPSSAASVGVSQQPAAQAAAGSAAQSGAAANKPTSPTVTSPSPKGARTSNAASQDGKKAGNPNIRPPQFQPATKQPSGQATVRPPQGRLDAEPNPRPASQTNSKPPDDSGGKKPGCCVIS</sequence>